<dbReference type="AlphaFoldDB" id="A0A9Q0M0K6"/>
<feature type="chain" id="PRO_5040258210" description="Peptidase S1 domain-containing protein" evidence="5">
    <location>
        <begin position="16"/>
        <end position="269"/>
    </location>
</feature>
<dbReference type="PANTHER" id="PTHR24252">
    <property type="entry name" value="ACROSIN-RELATED"/>
    <property type="match status" value="1"/>
</dbReference>
<feature type="domain" description="Peptidase S1" evidence="6">
    <location>
        <begin position="44"/>
        <end position="267"/>
    </location>
</feature>
<dbReference type="OMA" id="LDEYWIL"/>
<evidence type="ECO:0000256" key="5">
    <source>
        <dbReference type="SAM" id="SignalP"/>
    </source>
</evidence>
<gene>
    <name evidence="7" type="ORF">RDWZM_007635</name>
</gene>
<dbReference type="SUPFAM" id="SSF50494">
    <property type="entry name" value="Trypsin-like serine proteases"/>
    <property type="match status" value="1"/>
</dbReference>
<dbReference type="GO" id="GO:0005576">
    <property type="term" value="C:extracellular region"/>
    <property type="evidence" value="ECO:0007669"/>
    <property type="project" value="UniProtKB-SubCell"/>
</dbReference>
<keyword evidence="4" id="KW-0378">Hydrolase</keyword>
<sequence length="269" mass="28769">MKFVVSLCFLATVMAVPLSPLKPFHPMDRLRLDFTQNNNNVGYVVGGVAAKNGEAPHQVSLQRSSHFCGGSIIHEEWILTAAHCVSGVSPSTLNVRYNSLNHNSGGQIVKVSEVFAHEKYDSWTTDNDIALLRLATKLTLKQENADKIKLPSQGSDPSGDVTTSGWGYLKEGSGVLPSELQIVTIPVVERSKCNKAYSNRITDAMFCAGLTEGGKDACQGDSGGPVVDASGNLVGAVSWGRGCAQAGYPGVFTRVGMFIDWIKAKNVPI</sequence>
<dbReference type="GO" id="GO:0016485">
    <property type="term" value="P:protein processing"/>
    <property type="evidence" value="ECO:0007669"/>
    <property type="project" value="UniProtKB-ARBA"/>
</dbReference>
<evidence type="ECO:0000256" key="1">
    <source>
        <dbReference type="ARBA" id="ARBA00004613"/>
    </source>
</evidence>
<dbReference type="InterPro" id="IPR001254">
    <property type="entry name" value="Trypsin_dom"/>
</dbReference>
<name>A0A9Q0M0K6_BLOTA</name>
<keyword evidence="3" id="KW-1015">Disulfide bond</keyword>
<dbReference type="GO" id="GO:0004252">
    <property type="term" value="F:serine-type endopeptidase activity"/>
    <property type="evidence" value="ECO:0007669"/>
    <property type="project" value="InterPro"/>
</dbReference>
<dbReference type="SMART" id="SM00020">
    <property type="entry name" value="Tryp_SPc"/>
    <property type="match status" value="1"/>
</dbReference>
<dbReference type="PROSITE" id="PS00134">
    <property type="entry name" value="TRYPSIN_HIS"/>
    <property type="match status" value="1"/>
</dbReference>
<keyword evidence="2" id="KW-0964">Secreted</keyword>
<organism evidence="7 8">
    <name type="scientific">Blomia tropicalis</name>
    <name type="common">Mite</name>
    <dbReference type="NCBI Taxonomy" id="40697"/>
    <lineage>
        <taxon>Eukaryota</taxon>
        <taxon>Metazoa</taxon>
        <taxon>Ecdysozoa</taxon>
        <taxon>Arthropoda</taxon>
        <taxon>Chelicerata</taxon>
        <taxon>Arachnida</taxon>
        <taxon>Acari</taxon>
        <taxon>Acariformes</taxon>
        <taxon>Sarcoptiformes</taxon>
        <taxon>Astigmata</taxon>
        <taxon>Glycyphagoidea</taxon>
        <taxon>Echimyopodidae</taxon>
        <taxon>Blomia</taxon>
    </lineage>
</organism>
<dbReference type="Gene3D" id="2.40.10.10">
    <property type="entry name" value="Trypsin-like serine proteases"/>
    <property type="match status" value="2"/>
</dbReference>
<dbReference type="EMBL" id="JAPWDV010000003">
    <property type="protein sequence ID" value="KAJ6216478.1"/>
    <property type="molecule type" value="Genomic_DNA"/>
</dbReference>
<dbReference type="InterPro" id="IPR001314">
    <property type="entry name" value="Peptidase_S1A"/>
</dbReference>
<keyword evidence="5" id="KW-0732">Signal</keyword>
<dbReference type="InterPro" id="IPR009003">
    <property type="entry name" value="Peptidase_S1_PA"/>
</dbReference>
<dbReference type="InterPro" id="IPR043504">
    <property type="entry name" value="Peptidase_S1_PA_chymotrypsin"/>
</dbReference>
<dbReference type="PROSITE" id="PS50240">
    <property type="entry name" value="TRYPSIN_DOM"/>
    <property type="match status" value="1"/>
</dbReference>
<evidence type="ECO:0000313" key="8">
    <source>
        <dbReference type="Proteomes" id="UP001142055"/>
    </source>
</evidence>
<proteinExistence type="predicted"/>
<evidence type="ECO:0000256" key="4">
    <source>
        <dbReference type="RuleBase" id="RU363034"/>
    </source>
</evidence>
<dbReference type="FunFam" id="2.40.10.10:FF:000047">
    <property type="entry name" value="Trypsin eta"/>
    <property type="match status" value="1"/>
</dbReference>
<dbReference type="PANTHER" id="PTHR24252:SF7">
    <property type="entry name" value="HYALIN"/>
    <property type="match status" value="1"/>
</dbReference>
<comment type="subcellular location">
    <subcellularLocation>
        <location evidence="1">Secreted</location>
    </subcellularLocation>
</comment>
<protein>
    <recommendedName>
        <fullName evidence="6">Peptidase S1 domain-containing protein</fullName>
    </recommendedName>
</protein>
<dbReference type="Proteomes" id="UP001142055">
    <property type="component" value="Chromosome 3"/>
</dbReference>
<comment type="caution">
    <text evidence="7">The sequence shown here is derived from an EMBL/GenBank/DDBJ whole genome shotgun (WGS) entry which is preliminary data.</text>
</comment>
<evidence type="ECO:0000256" key="2">
    <source>
        <dbReference type="ARBA" id="ARBA00022525"/>
    </source>
</evidence>
<dbReference type="CDD" id="cd00190">
    <property type="entry name" value="Tryp_SPc"/>
    <property type="match status" value="1"/>
</dbReference>
<feature type="signal peptide" evidence="5">
    <location>
        <begin position="1"/>
        <end position="15"/>
    </location>
</feature>
<keyword evidence="4" id="KW-0720">Serine protease</keyword>
<dbReference type="OrthoDB" id="6514235at2759"/>
<dbReference type="PROSITE" id="PS00135">
    <property type="entry name" value="TRYPSIN_SER"/>
    <property type="match status" value="1"/>
</dbReference>
<accession>A0A9Q0M0K6</accession>
<dbReference type="InterPro" id="IPR033116">
    <property type="entry name" value="TRYPSIN_SER"/>
</dbReference>
<evidence type="ECO:0000313" key="7">
    <source>
        <dbReference type="EMBL" id="KAJ6216478.1"/>
    </source>
</evidence>
<reference evidence="7" key="1">
    <citation type="submission" date="2022-12" db="EMBL/GenBank/DDBJ databases">
        <title>Genome assemblies of Blomia tropicalis.</title>
        <authorList>
            <person name="Cui Y."/>
        </authorList>
    </citation>
    <scope>NUCLEOTIDE SEQUENCE</scope>
    <source>
        <tissue evidence="7">Adult mites</tissue>
    </source>
</reference>
<evidence type="ECO:0000256" key="3">
    <source>
        <dbReference type="ARBA" id="ARBA00023157"/>
    </source>
</evidence>
<dbReference type="Pfam" id="PF00089">
    <property type="entry name" value="Trypsin"/>
    <property type="match status" value="1"/>
</dbReference>
<evidence type="ECO:0000259" key="6">
    <source>
        <dbReference type="PROSITE" id="PS50240"/>
    </source>
</evidence>
<keyword evidence="4" id="KW-0645">Protease</keyword>
<keyword evidence="8" id="KW-1185">Reference proteome</keyword>
<dbReference type="InterPro" id="IPR018114">
    <property type="entry name" value="TRYPSIN_HIS"/>
</dbReference>
<dbReference type="PRINTS" id="PR00722">
    <property type="entry name" value="CHYMOTRYPSIN"/>
</dbReference>